<dbReference type="Proteomes" id="UP001595921">
    <property type="component" value="Unassembled WGS sequence"/>
</dbReference>
<keyword evidence="2" id="KW-1133">Transmembrane helix</keyword>
<dbReference type="Pfam" id="PF09997">
    <property type="entry name" value="DUF2238"/>
    <property type="match status" value="1"/>
</dbReference>
<evidence type="ECO:0000313" key="3">
    <source>
        <dbReference type="EMBL" id="MFC4357644.1"/>
    </source>
</evidence>
<keyword evidence="2" id="KW-0472">Membrane</keyword>
<dbReference type="EMBL" id="JBHSDS010000003">
    <property type="protein sequence ID" value="MFC4357644.1"/>
    <property type="molecule type" value="Genomic_DNA"/>
</dbReference>
<keyword evidence="4" id="KW-1185">Reference proteome</keyword>
<reference evidence="3 4" key="1">
    <citation type="journal article" date="2019" name="Int. J. Syst. Evol. Microbiol.">
        <title>The Global Catalogue of Microorganisms (GCM) 10K type strain sequencing project: providing services to taxonomists for standard genome sequencing and annotation.</title>
        <authorList>
            <consortium name="The Broad Institute Genomics Platform"/>
            <consortium name="The Broad Institute Genome Sequencing Center for Infectious Disease"/>
            <person name="Wu L."/>
            <person name="Ma J."/>
        </authorList>
    </citation>
    <scope>NUCLEOTIDE SEQUENCE [LARGE SCALE GENOMIC DNA]</scope>
    <source>
        <strain evidence="3 4">CGMCC 1.12553</strain>
    </source>
</reference>
<evidence type="ECO:0000256" key="2">
    <source>
        <dbReference type="SAM" id="Phobius"/>
    </source>
</evidence>
<evidence type="ECO:0008006" key="5">
    <source>
        <dbReference type="Google" id="ProtNLM"/>
    </source>
</evidence>
<sequence length="186" mass="20343">MGWPWRTLARFFGQLRADLGRRRTALAWAVIIGWGLLVCVFHFGGLAYGVYVAVPWWDLLTHSMGGAGVAAILYAGFCRPVRSVRAPLWLVPALFAIGAGFEVYEYLFKDFWWHWSVEFYVEDTVVDLVLDTAGAAVVLLGHVVLRRFVGGTADDAVDAGPATESTPSPAPEPASDGGVSRSSRER</sequence>
<accession>A0ABD5PA82</accession>
<keyword evidence="2" id="KW-0812">Transmembrane</keyword>
<evidence type="ECO:0000313" key="4">
    <source>
        <dbReference type="Proteomes" id="UP001595921"/>
    </source>
</evidence>
<organism evidence="3 4">
    <name type="scientific">Halobium salinum</name>
    <dbReference type="NCBI Taxonomy" id="1364940"/>
    <lineage>
        <taxon>Archaea</taxon>
        <taxon>Methanobacteriati</taxon>
        <taxon>Methanobacteriota</taxon>
        <taxon>Stenosarchaea group</taxon>
        <taxon>Halobacteria</taxon>
        <taxon>Halobacteriales</taxon>
        <taxon>Haloferacaceae</taxon>
        <taxon>Halobium</taxon>
    </lineage>
</organism>
<evidence type="ECO:0000256" key="1">
    <source>
        <dbReference type="SAM" id="MobiDB-lite"/>
    </source>
</evidence>
<proteinExistence type="predicted"/>
<feature type="transmembrane region" description="Helical" evidence="2">
    <location>
        <begin position="59"/>
        <end position="77"/>
    </location>
</feature>
<feature type="region of interest" description="Disordered" evidence="1">
    <location>
        <begin position="154"/>
        <end position="186"/>
    </location>
</feature>
<dbReference type="AlphaFoldDB" id="A0ABD5PA82"/>
<name>A0ABD5PA82_9EURY</name>
<gene>
    <name evidence="3" type="ORF">ACFO0N_06735</name>
</gene>
<dbReference type="InterPro" id="IPR014509">
    <property type="entry name" value="YjdF-like"/>
</dbReference>
<feature type="transmembrane region" description="Helical" evidence="2">
    <location>
        <begin position="25"/>
        <end position="53"/>
    </location>
</feature>
<feature type="transmembrane region" description="Helical" evidence="2">
    <location>
        <begin position="89"/>
        <end position="108"/>
    </location>
</feature>
<protein>
    <recommendedName>
        <fullName evidence="5">VanZ like family protein</fullName>
    </recommendedName>
</protein>
<feature type="transmembrane region" description="Helical" evidence="2">
    <location>
        <begin position="128"/>
        <end position="145"/>
    </location>
</feature>
<comment type="caution">
    <text evidence="3">The sequence shown here is derived from an EMBL/GenBank/DDBJ whole genome shotgun (WGS) entry which is preliminary data.</text>
</comment>